<reference evidence="1 2" key="1">
    <citation type="journal article" date="2023" name="IMA Fungus">
        <title>Comparative genomic study of the Penicillium genus elucidates a diverse pangenome and 15 lateral gene transfer events.</title>
        <authorList>
            <person name="Petersen C."/>
            <person name="Sorensen T."/>
            <person name="Nielsen M.R."/>
            <person name="Sondergaard T.E."/>
            <person name="Sorensen J.L."/>
            <person name="Fitzpatrick D.A."/>
            <person name="Frisvad J.C."/>
            <person name="Nielsen K.L."/>
        </authorList>
    </citation>
    <scope>NUCLEOTIDE SEQUENCE [LARGE SCALE GENOMIC DNA]</scope>
    <source>
        <strain evidence="1 2">IBT 35679</strain>
    </source>
</reference>
<dbReference type="Gene3D" id="3.40.50.10540">
    <property type="entry name" value="Crotonobetainyl-coa:carnitine coa-transferase, domain 1"/>
    <property type="match status" value="1"/>
</dbReference>
<proteinExistence type="predicted"/>
<protein>
    <submittedName>
        <fullName evidence="1">Succinate--hydroxymethylglutarate CoA-transferase</fullName>
    </submittedName>
</protein>
<accession>A0AAD6CP01</accession>
<dbReference type="SUPFAM" id="SSF89796">
    <property type="entry name" value="CoA-transferase family III (CaiB/BaiF)"/>
    <property type="match status" value="1"/>
</dbReference>
<dbReference type="InterPro" id="IPR023606">
    <property type="entry name" value="CoA-Trfase_III_dom_1_sf"/>
</dbReference>
<evidence type="ECO:0000313" key="1">
    <source>
        <dbReference type="EMBL" id="KAJ5532345.1"/>
    </source>
</evidence>
<gene>
    <name evidence="1" type="ORF">N7494_008897</name>
</gene>
<keyword evidence="2" id="KW-1185">Reference proteome</keyword>
<dbReference type="EMBL" id="JAQIZZ010000007">
    <property type="protein sequence ID" value="KAJ5532345.1"/>
    <property type="molecule type" value="Genomic_DNA"/>
</dbReference>
<organism evidence="1 2">
    <name type="scientific">Penicillium frequentans</name>
    <dbReference type="NCBI Taxonomy" id="3151616"/>
    <lineage>
        <taxon>Eukaryota</taxon>
        <taxon>Fungi</taxon>
        <taxon>Dikarya</taxon>
        <taxon>Ascomycota</taxon>
        <taxon>Pezizomycotina</taxon>
        <taxon>Eurotiomycetes</taxon>
        <taxon>Eurotiomycetidae</taxon>
        <taxon>Eurotiales</taxon>
        <taxon>Aspergillaceae</taxon>
        <taxon>Penicillium</taxon>
    </lineage>
</organism>
<evidence type="ECO:0000313" key="2">
    <source>
        <dbReference type="Proteomes" id="UP001220324"/>
    </source>
</evidence>
<dbReference type="AlphaFoldDB" id="A0AAD6CP01"/>
<dbReference type="Proteomes" id="UP001220324">
    <property type="component" value="Unassembled WGS sequence"/>
</dbReference>
<sequence length="174" mass="18490">MPGKEWVLFMSRTATDMVQCSARVTAGGRCCIGYVIYVTARSMGHTDGRCVLPAMSIPDMTIGLIGSFGALMSVRDRARDGGSYHVFASLAAAPELLDPEVSFSLGEKGQELQVGIDGSIPFRGGRAFNIHSPDSPFLPQTLKSGVLLNCTSPWAIWGMRGDATVAYSGTALLL</sequence>
<comment type="caution">
    <text evidence="1">The sequence shown here is derived from an EMBL/GenBank/DDBJ whole genome shotgun (WGS) entry which is preliminary data.</text>
</comment>
<name>A0AAD6CP01_9EURO</name>